<evidence type="ECO:0000313" key="1">
    <source>
        <dbReference type="EMBL" id="CUH84554.1"/>
    </source>
</evidence>
<dbReference type="Proteomes" id="UP000051681">
    <property type="component" value="Unassembled WGS sequence"/>
</dbReference>
<dbReference type="AlphaFoldDB" id="A0A0P1H595"/>
<proteinExistence type="predicted"/>
<dbReference type="EMBL" id="CYSF01000007">
    <property type="protein sequence ID" value="CUH84554.1"/>
    <property type="molecule type" value="Genomic_DNA"/>
</dbReference>
<accession>A0A0P1H595</accession>
<name>A0A0P1H595_9RHOB</name>
<sequence length="393" mass="44915">MIIHQAQIETKDGRCRISAEIEIETPGKVFRKTKSARQTLWFDWPEAYFVPQTPKADPFALVCMPVAMRLGEPLRLRDEISQSLLINMMEAIEIYCDYFPKRHTSIAIEGQAEFRTRSDEERVGAFYSGGVDSLYNIAEMRRLNQVHGCSQVTDLWLIQGMDIALDQEELWQETKERIFKQLAPEDQFRYADVRTNARDLHDRYANWTKTGFSVILGAIAKCVAEEVPTALIGSYAKYKDIIPHASSPLVDPMWSCDQQLVRHFSCRVDRQEKINTIGAVTPHLLQGLRVCYENPGEAYNCGRCEKCMRTQAQLLVAGHLDKVPTFDAPLDAEALSKLSLPWKRGNQYTWDFWRDIAVALRQNGQSELATALNGAIRRNARKRVLKRALRFGG</sequence>
<gene>
    <name evidence="1" type="ORF">TM5383_01765</name>
</gene>
<dbReference type="RefSeq" id="WP_058318651.1">
    <property type="nucleotide sequence ID" value="NZ_CYSF01000007.1"/>
</dbReference>
<dbReference type="STRING" id="340021.TM5383_01765"/>
<protein>
    <submittedName>
        <fullName evidence="1">Uncharacterized protein</fullName>
    </submittedName>
</protein>
<evidence type="ECO:0000313" key="2">
    <source>
        <dbReference type="Proteomes" id="UP000051681"/>
    </source>
</evidence>
<keyword evidence="2" id="KW-1185">Reference proteome</keyword>
<organism evidence="1 2">
    <name type="scientific">Thalassovita mediterranea</name>
    <dbReference type="NCBI Taxonomy" id="340021"/>
    <lineage>
        <taxon>Bacteria</taxon>
        <taxon>Pseudomonadati</taxon>
        <taxon>Pseudomonadota</taxon>
        <taxon>Alphaproteobacteria</taxon>
        <taxon>Rhodobacterales</taxon>
        <taxon>Roseobacteraceae</taxon>
        <taxon>Thalassovita</taxon>
    </lineage>
</organism>
<reference evidence="1 2" key="1">
    <citation type="submission" date="2015-09" db="EMBL/GenBank/DDBJ databases">
        <authorList>
            <consortium name="Swine Surveillance"/>
        </authorList>
    </citation>
    <scope>NUCLEOTIDE SEQUENCE [LARGE SCALE GENOMIC DNA]</scope>
    <source>
        <strain evidence="1 2">CECT 8383</strain>
    </source>
</reference>